<dbReference type="Pfam" id="PF05678">
    <property type="entry name" value="VQ"/>
    <property type="match status" value="1"/>
</dbReference>
<dbReference type="InterPro" id="IPR039607">
    <property type="entry name" value="VQ_8/17/18/20/21/25"/>
</dbReference>
<dbReference type="PANTHER" id="PTHR33143:SF63">
    <property type="entry name" value="F16F4.1 PROTEIN"/>
    <property type="match status" value="1"/>
</dbReference>
<feature type="domain" description="VQ" evidence="1">
    <location>
        <begin position="41"/>
        <end position="64"/>
    </location>
</feature>
<dbReference type="InterPro" id="IPR008889">
    <property type="entry name" value="VQ"/>
</dbReference>
<dbReference type="Proteomes" id="UP000593562">
    <property type="component" value="Unassembled WGS sequence"/>
</dbReference>
<accession>A0A7J7DWS5</accession>
<sequence>MNYPVRSQLQGPRPAPLMINKECSTKSNKQQPDPVIVYLRSPEIIQVKPEEFMDVVQRLTGKQAGGAVGCSLS</sequence>
<comment type="caution">
    <text evidence="2">The sequence shown here is derived from an EMBL/GenBank/DDBJ whole genome shotgun (WGS) entry which is preliminary data.</text>
</comment>
<evidence type="ECO:0000259" key="1">
    <source>
        <dbReference type="Pfam" id="PF05678"/>
    </source>
</evidence>
<evidence type="ECO:0000313" key="3">
    <source>
        <dbReference type="Proteomes" id="UP000593562"/>
    </source>
</evidence>
<dbReference type="EMBL" id="JAAARO010000003">
    <property type="protein sequence ID" value="KAF5750614.1"/>
    <property type="molecule type" value="Genomic_DNA"/>
</dbReference>
<gene>
    <name evidence="2" type="ORF">HS088_TW03G00953</name>
</gene>
<name>A0A7J7DWS5_TRIWF</name>
<reference evidence="2 3" key="1">
    <citation type="journal article" date="2020" name="Nat. Commun.">
        <title>Genome of Tripterygium wilfordii and identification of cytochrome P450 involved in triptolide biosynthesis.</title>
        <authorList>
            <person name="Tu L."/>
            <person name="Su P."/>
            <person name="Zhang Z."/>
            <person name="Gao L."/>
            <person name="Wang J."/>
            <person name="Hu T."/>
            <person name="Zhou J."/>
            <person name="Zhang Y."/>
            <person name="Zhao Y."/>
            <person name="Liu Y."/>
            <person name="Song Y."/>
            <person name="Tong Y."/>
            <person name="Lu Y."/>
            <person name="Yang J."/>
            <person name="Xu C."/>
            <person name="Jia M."/>
            <person name="Peters R.J."/>
            <person name="Huang L."/>
            <person name="Gao W."/>
        </authorList>
    </citation>
    <scope>NUCLEOTIDE SEQUENCE [LARGE SCALE GENOMIC DNA]</scope>
    <source>
        <strain evidence="3">cv. XIE 37</strain>
        <tissue evidence="2">Leaf</tissue>
    </source>
</reference>
<organism evidence="2 3">
    <name type="scientific">Tripterygium wilfordii</name>
    <name type="common">Thunder God vine</name>
    <dbReference type="NCBI Taxonomy" id="458696"/>
    <lineage>
        <taxon>Eukaryota</taxon>
        <taxon>Viridiplantae</taxon>
        <taxon>Streptophyta</taxon>
        <taxon>Embryophyta</taxon>
        <taxon>Tracheophyta</taxon>
        <taxon>Spermatophyta</taxon>
        <taxon>Magnoliopsida</taxon>
        <taxon>eudicotyledons</taxon>
        <taxon>Gunneridae</taxon>
        <taxon>Pentapetalae</taxon>
        <taxon>rosids</taxon>
        <taxon>fabids</taxon>
        <taxon>Celastrales</taxon>
        <taxon>Celastraceae</taxon>
        <taxon>Tripterygium</taxon>
    </lineage>
</organism>
<keyword evidence="3" id="KW-1185">Reference proteome</keyword>
<proteinExistence type="predicted"/>
<dbReference type="PANTHER" id="PTHR33143">
    <property type="entry name" value="F16F4.1 PROTEIN-RELATED"/>
    <property type="match status" value="1"/>
</dbReference>
<dbReference type="GO" id="GO:0005634">
    <property type="term" value="C:nucleus"/>
    <property type="evidence" value="ECO:0007669"/>
    <property type="project" value="TreeGrafter"/>
</dbReference>
<evidence type="ECO:0000313" key="2">
    <source>
        <dbReference type="EMBL" id="KAF5750614.1"/>
    </source>
</evidence>
<dbReference type="InParanoid" id="A0A7J7DWS5"/>
<protein>
    <submittedName>
        <fullName evidence="2">Protein MKS1-like</fullName>
    </submittedName>
</protein>
<dbReference type="AlphaFoldDB" id="A0A7J7DWS5"/>